<sequence length="78" mass="8803">MPRFFRFEKISGKEVSVVDHKLFVLPEDLQGKGISKTLMSEMVSLYKSCGINCVYIHANIDVGGYCWARYGGIAEKKI</sequence>
<accession>F9DHM0</accession>
<evidence type="ECO:0000313" key="2">
    <source>
        <dbReference type="Proteomes" id="UP000004123"/>
    </source>
</evidence>
<organism evidence="1 2">
    <name type="scientific">Prevotella pallens ATCC 700821</name>
    <dbReference type="NCBI Taxonomy" id="997353"/>
    <lineage>
        <taxon>Bacteria</taxon>
        <taxon>Pseudomonadati</taxon>
        <taxon>Bacteroidota</taxon>
        <taxon>Bacteroidia</taxon>
        <taxon>Bacteroidales</taxon>
        <taxon>Prevotellaceae</taxon>
        <taxon>Prevotella</taxon>
    </lineage>
</organism>
<comment type="caution">
    <text evidence="1">The sequence shown here is derived from an EMBL/GenBank/DDBJ whole genome shotgun (WGS) entry which is preliminary data.</text>
</comment>
<dbReference type="CDD" id="cd04301">
    <property type="entry name" value="NAT_SF"/>
    <property type="match status" value="1"/>
</dbReference>
<name>F9DHM0_9BACT</name>
<protein>
    <recommendedName>
        <fullName evidence="3">N-acetyltransferase domain-containing protein</fullName>
    </recommendedName>
</protein>
<dbReference type="AlphaFoldDB" id="F9DHM0"/>
<dbReference type="STRING" id="997353.HMPREF9144_1160"/>
<dbReference type="SUPFAM" id="SSF55729">
    <property type="entry name" value="Acyl-CoA N-acyltransferases (Nat)"/>
    <property type="match status" value="1"/>
</dbReference>
<dbReference type="InterPro" id="IPR016181">
    <property type="entry name" value="Acyl_CoA_acyltransferase"/>
</dbReference>
<reference evidence="1 2" key="1">
    <citation type="submission" date="2011-04" db="EMBL/GenBank/DDBJ databases">
        <authorList>
            <person name="Muzny D."/>
            <person name="Qin X."/>
            <person name="Deng J."/>
            <person name="Jiang H."/>
            <person name="Liu Y."/>
            <person name="Qu J."/>
            <person name="Song X.-Z."/>
            <person name="Zhang L."/>
            <person name="Thornton R."/>
            <person name="Coyle M."/>
            <person name="Francisco L."/>
            <person name="Jackson L."/>
            <person name="Javaid M."/>
            <person name="Korchina V."/>
            <person name="Kovar C."/>
            <person name="Mata R."/>
            <person name="Mathew T."/>
            <person name="Ngo R."/>
            <person name="Nguyen L."/>
            <person name="Nguyen N."/>
            <person name="Okwuonu G."/>
            <person name="Ongeri F."/>
            <person name="Pham C."/>
            <person name="Simmons D."/>
            <person name="Wilczek-Boney K."/>
            <person name="Hale W."/>
            <person name="Jakkamsetti A."/>
            <person name="Pham P."/>
            <person name="Ruth R."/>
            <person name="San Lucas F."/>
            <person name="Warren J."/>
            <person name="Zhang J."/>
            <person name="Zhao Z."/>
            <person name="Zhou C."/>
            <person name="Zhu D."/>
            <person name="Lee S."/>
            <person name="Bess C."/>
            <person name="Blankenburg K."/>
            <person name="Forbes L."/>
            <person name="Fu Q."/>
            <person name="Gubbala S."/>
            <person name="Hirani K."/>
            <person name="Jayaseelan J.C."/>
            <person name="Lara F."/>
            <person name="Munidasa M."/>
            <person name="Palculict T."/>
            <person name="Patil S."/>
            <person name="Pu L.-L."/>
            <person name="Saada N."/>
            <person name="Tang L."/>
            <person name="Weissenberger G."/>
            <person name="Zhu Y."/>
            <person name="Hemphill L."/>
            <person name="Shang Y."/>
            <person name="Youmans B."/>
            <person name="Ayvaz T."/>
            <person name="Ross M."/>
            <person name="Santibanez J."/>
            <person name="Aqrawi P."/>
            <person name="Gross S."/>
            <person name="Joshi V."/>
            <person name="Fowler G."/>
            <person name="Nazareth L."/>
            <person name="Reid J."/>
            <person name="Worley K."/>
            <person name="Petrosino J."/>
            <person name="Highlander S."/>
            <person name="Gibbs R."/>
        </authorList>
    </citation>
    <scope>NUCLEOTIDE SEQUENCE [LARGE SCALE GENOMIC DNA]</scope>
    <source>
        <strain evidence="1 2">ATCC 700821</strain>
    </source>
</reference>
<dbReference type="Proteomes" id="UP000004123">
    <property type="component" value="Unassembled WGS sequence"/>
</dbReference>
<gene>
    <name evidence="1" type="ORF">HMPREF9144_1160</name>
</gene>
<dbReference type="HOGENOM" id="CLU_2619108_0_0_10"/>
<proteinExistence type="predicted"/>
<evidence type="ECO:0008006" key="3">
    <source>
        <dbReference type="Google" id="ProtNLM"/>
    </source>
</evidence>
<dbReference type="EMBL" id="AFPY01000054">
    <property type="protein sequence ID" value="EGQ18386.1"/>
    <property type="molecule type" value="Genomic_DNA"/>
</dbReference>
<evidence type="ECO:0000313" key="1">
    <source>
        <dbReference type="EMBL" id="EGQ18386.1"/>
    </source>
</evidence>